<evidence type="ECO:0000313" key="3">
    <source>
        <dbReference type="EMBL" id="KAG0312620.1"/>
    </source>
</evidence>
<dbReference type="GO" id="GO:0019005">
    <property type="term" value="C:SCF ubiquitin ligase complex"/>
    <property type="evidence" value="ECO:0007669"/>
    <property type="project" value="TreeGrafter"/>
</dbReference>
<dbReference type="Pfam" id="PF12937">
    <property type="entry name" value="F-box-like"/>
    <property type="match status" value="1"/>
</dbReference>
<gene>
    <name evidence="3" type="ORF">BGZ99_009367</name>
</gene>
<evidence type="ECO:0000259" key="2">
    <source>
        <dbReference type="Pfam" id="PF12937"/>
    </source>
</evidence>
<feature type="compositionally biased region" description="Acidic residues" evidence="1">
    <location>
        <begin position="668"/>
        <end position="710"/>
    </location>
</feature>
<dbReference type="EMBL" id="JAAAIP010000794">
    <property type="protein sequence ID" value="KAG0312620.1"/>
    <property type="molecule type" value="Genomic_DNA"/>
</dbReference>
<sequence length="761" mass="86946">MISPLDLLEILERVATYLEPNDLVRACQVSALFHSACTPHIWHSVTLVGNRAIRVWHKGKGFRQGLIHYGPFVRELRLNDTHIRNRDIEFMAVNCTRLKSLDLSYTDITVGTLKTLLHSDPYKTLSASMDSPEDSDTVDANTRMEQYRRMPAIQTNRDQNSGIETKFPFHLEELIFANCELLSGPTLFPVTALLGPQLLHLSVDRITDIGDSSDLVRLLKHCPNLTRLNLVGTDANDAFLAALAGTTKELAPRAMEALYLNRAPVSAVGLTPLVKVSRDKLERLSCPNNDIDDDVIYAFIEDAKELSKAPRPVKSFVRNDILSILGLSRSVNITHKALLELFRHTTALTMVELDGVDIRDDALEALAAANRNRMERLGLGIPEAWIQHEQGAVKLLARRQKGVQQPLAPAAPAERKRYDGAWVPDGLQALSLKNCLGVTNQGIRAIVRSCPMLWGLNLNGCKSVSMRVFRGPWICNKMQDLNISGINLRIQIKTKSMLLEEVTEDERFPMPLLLKTHPSDDFRDDGHYDYMALPIDFSEENKISNMDITRNDGETRRTLNEFYRKLGQFDQLIRLNMAKSDYRIRVKDGLDLVLPALTKNLKWWNIYRPSGHTLQNVEIEWFGKHFGYGLDFTRNLDELDRQPRIEDEYQKSYHDDEKEEAKFQAENNDIEMDEFPDEDENDEVDVLDGEDEDEEVDECYDEDEDEEWGEDPNRVSKLKILQLGKCSFEQDNLDRKLFKWFIQSGFDVRELNAKNVMSDDE</sequence>
<name>A0A9P6UNB0_9FUNG</name>
<dbReference type="CDD" id="cd09917">
    <property type="entry name" value="F-box_SF"/>
    <property type="match status" value="1"/>
</dbReference>
<feature type="region of interest" description="Disordered" evidence="1">
    <location>
        <begin position="649"/>
        <end position="712"/>
    </location>
</feature>
<dbReference type="GO" id="GO:0031146">
    <property type="term" value="P:SCF-dependent proteasomal ubiquitin-dependent protein catabolic process"/>
    <property type="evidence" value="ECO:0007669"/>
    <property type="project" value="TreeGrafter"/>
</dbReference>
<proteinExistence type="predicted"/>
<dbReference type="SUPFAM" id="SSF81383">
    <property type="entry name" value="F-box domain"/>
    <property type="match status" value="1"/>
</dbReference>
<feature type="compositionally biased region" description="Basic and acidic residues" evidence="1">
    <location>
        <begin position="649"/>
        <end position="663"/>
    </location>
</feature>
<keyword evidence="4" id="KW-1185">Reference proteome</keyword>
<dbReference type="PANTHER" id="PTHR13318">
    <property type="entry name" value="PARTNER OF PAIRED, ISOFORM B-RELATED"/>
    <property type="match status" value="1"/>
</dbReference>
<dbReference type="InterPro" id="IPR036047">
    <property type="entry name" value="F-box-like_dom_sf"/>
</dbReference>
<evidence type="ECO:0000313" key="4">
    <source>
        <dbReference type="Proteomes" id="UP000738325"/>
    </source>
</evidence>
<organism evidence="3 4">
    <name type="scientific">Dissophora globulifera</name>
    <dbReference type="NCBI Taxonomy" id="979702"/>
    <lineage>
        <taxon>Eukaryota</taxon>
        <taxon>Fungi</taxon>
        <taxon>Fungi incertae sedis</taxon>
        <taxon>Mucoromycota</taxon>
        <taxon>Mortierellomycotina</taxon>
        <taxon>Mortierellomycetes</taxon>
        <taxon>Mortierellales</taxon>
        <taxon>Mortierellaceae</taxon>
        <taxon>Dissophora</taxon>
    </lineage>
</organism>
<dbReference type="InterPro" id="IPR032675">
    <property type="entry name" value="LRR_dom_sf"/>
</dbReference>
<evidence type="ECO:0000256" key="1">
    <source>
        <dbReference type="SAM" id="MobiDB-lite"/>
    </source>
</evidence>
<comment type="caution">
    <text evidence="3">The sequence shown here is derived from an EMBL/GenBank/DDBJ whole genome shotgun (WGS) entry which is preliminary data.</text>
</comment>
<accession>A0A9P6UNB0</accession>
<dbReference type="OrthoDB" id="550575at2759"/>
<reference evidence="3" key="1">
    <citation type="journal article" date="2020" name="Fungal Divers.">
        <title>Resolving the Mortierellaceae phylogeny through synthesis of multi-gene phylogenetics and phylogenomics.</title>
        <authorList>
            <person name="Vandepol N."/>
            <person name="Liber J."/>
            <person name="Desiro A."/>
            <person name="Na H."/>
            <person name="Kennedy M."/>
            <person name="Barry K."/>
            <person name="Grigoriev I.V."/>
            <person name="Miller A.N."/>
            <person name="O'Donnell K."/>
            <person name="Stajich J.E."/>
            <person name="Bonito G."/>
        </authorList>
    </citation>
    <scope>NUCLEOTIDE SEQUENCE</scope>
    <source>
        <strain evidence="3">REB-010B</strain>
    </source>
</reference>
<dbReference type="Proteomes" id="UP000738325">
    <property type="component" value="Unassembled WGS sequence"/>
</dbReference>
<dbReference type="SUPFAM" id="SSF52047">
    <property type="entry name" value="RNI-like"/>
    <property type="match status" value="1"/>
</dbReference>
<protein>
    <recommendedName>
        <fullName evidence="2">F-box domain-containing protein</fullName>
    </recommendedName>
</protein>
<dbReference type="InterPro" id="IPR001810">
    <property type="entry name" value="F-box_dom"/>
</dbReference>
<dbReference type="Gene3D" id="3.80.10.10">
    <property type="entry name" value="Ribonuclease Inhibitor"/>
    <property type="match status" value="2"/>
</dbReference>
<dbReference type="AlphaFoldDB" id="A0A9P6UNB0"/>
<feature type="domain" description="F-box" evidence="2">
    <location>
        <begin position="9"/>
        <end position="46"/>
    </location>
</feature>